<comment type="similarity">
    <text evidence="1">Belongs to the phD/YefM antitoxin family.</text>
</comment>
<sequence length="89" mass="9865">MPSCVPIKELRDTAAFDELVASSPSPIIVTKNGYDRFVCVKSADFNRWEQADARARLLERIVISERERTEGSGADAFEATASLRAKYGL</sequence>
<dbReference type="EMBL" id="DVGB01000090">
    <property type="protein sequence ID" value="HIR02105.1"/>
    <property type="molecule type" value="Genomic_DNA"/>
</dbReference>
<proteinExistence type="inferred from homology"/>
<dbReference type="AlphaFoldDB" id="A0A9D1D3S1"/>
<reference evidence="2" key="2">
    <citation type="journal article" date="2021" name="PeerJ">
        <title>Extensive microbial diversity within the chicken gut microbiome revealed by metagenomics and culture.</title>
        <authorList>
            <person name="Gilroy R."/>
            <person name="Ravi A."/>
            <person name="Getino M."/>
            <person name="Pursley I."/>
            <person name="Horton D.L."/>
            <person name="Alikhan N.F."/>
            <person name="Baker D."/>
            <person name="Gharbi K."/>
            <person name="Hall N."/>
            <person name="Watson M."/>
            <person name="Adriaenssens E.M."/>
            <person name="Foster-Nyarko E."/>
            <person name="Jarju S."/>
            <person name="Secka A."/>
            <person name="Antonio M."/>
            <person name="Oren A."/>
            <person name="Chaudhuri R.R."/>
            <person name="La Ragione R."/>
            <person name="Hildebrand F."/>
            <person name="Pallen M.J."/>
        </authorList>
    </citation>
    <scope>NUCLEOTIDE SEQUENCE</scope>
    <source>
        <strain evidence="2">ChiGjej1B1-2707</strain>
    </source>
</reference>
<name>A0A9D1D3S1_9ACTN</name>
<dbReference type="Proteomes" id="UP000824261">
    <property type="component" value="Unassembled WGS sequence"/>
</dbReference>
<dbReference type="InterPro" id="IPR036165">
    <property type="entry name" value="YefM-like_sf"/>
</dbReference>
<dbReference type="SUPFAM" id="SSF143120">
    <property type="entry name" value="YefM-like"/>
    <property type="match status" value="1"/>
</dbReference>
<comment type="caution">
    <text evidence="2">The sequence shown here is derived from an EMBL/GenBank/DDBJ whole genome shotgun (WGS) entry which is preliminary data.</text>
</comment>
<evidence type="ECO:0000313" key="3">
    <source>
        <dbReference type="Proteomes" id="UP000824261"/>
    </source>
</evidence>
<evidence type="ECO:0000313" key="2">
    <source>
        <dbReference type="EMBL" id="HIR02105.1"/>
    </source>
</evidence>
<organism evidence="2 3">
    <name type="scientific">Candidatus Aveggerthella stercoripullorum</name>
    <dbReference type="NCBI Taxonomy" id="2840688"/>
    <lineage>
        <taxon>Bacteria</taxon>
        <taxon>Bacillati</taxon>
        <taxon>Actinomycetota</taxon>
        <taxon>Coriobacteriia</taxon>
        <taxon>Eggerthellales</taxon>
        <taxon>Eggerthellaceae</taxon>
        <taxon>Eggerthellaceae incertae sedis</taxon>
        <taxon>Candidatus Aveggerthella</taxon>
    </lineage>
</organism>
<evidence type="ECO:0000256" key="1">
    <source>
        <dbReference type="ARBA" id="ARBA00009981"/>
    </source>
</evidence>
<accession>A0A9D1D3S1</accession>
<protein>
    <submittedName>
        <fullName evidence="2">Type II toxin-antitoxin system Phd/YefM family antitoxin</fullName>
    </submittedName>
</protein>
<gene>
    <name evidence="2" type="ORF">IAA69_07595</name>
</gene>
<reference evidence="2" key="1">
    <citation type="submission" date="2020-10" db="EMBL/GenBank/DDBJ databases">
        <authorList>
            <person name="Gilroy R."/>
        </authorList>
    </citation>
    <scope>NUCLEOTIDE SEQUENCE</scope>
    <source>
        <strain evidence="2">ChiGjej1B1-2707</strain>
    </source>
</reference>